<evidence type="ECO:0000313" key="10">
    <source>
        <dbReference type="Proteomes" id="UP000034616"/>
    </source>
</evidence>
<keyword evidence="4 7" id="KW-0812">Transmembrane</keyword>
<dbReference type="EMBL" id="LCAH01000022">
    <property type="protein sequence ID" value="KKR86016.1"/>
    <property type="molecule type" value="Genomic_DNA"/>
</dbReference>
<accession>A0A0G0UF31</accession>
<dbReference type="InterPro" id="IPR003362">
    <property type="entry name" value="Bact_transf"/>
</dbReference>
<name>A0A0G0UF31_9BACT</name>
<dbReference type="PATRIC" id="fig|1618985.3.peg.1044"/>
<keyword evidence="6 7" id="KW-0472">Membrane</keyword>
<dbReference type="Pfam" id="PF02397">
    <property type="entry name" value="Bac_transf"/>
    <property type="match status" value="1"/>
</dbReference>
<gene>
    <name evidence="9" type="ORF">UU35_C0022G0011</name>
</gene>
<keyword evidence="5 7" id="KW-1133">Transmembrane helix</keyword>
<dbReference type="NCBIfam" id="TIGR03025">
    <property type="entry name" value="EPS_sugtrans"/>
    <property type="match status" value="1"/>
</dbReference>
<dbReference type="Proteomes" id="UP000034616">
    <property type="component" value="Unassembled WGS sequence"/>
</dbReference>
<dbReference type="AlphaFoldDB" id="A0A0G0UF31"/>
<comment type="subcellular location">
    <subcellularLocation>
        <location evidence="1">Membrane</location>
        <topology evidence="1">Multi-pass membrane protein</topology>
    </subcellularLocation>
</comment>
<feature type="transmembrane region" description="Helical" evidence="7">
    <location>
        <begin position="86"/>
        <end position="104"/>
    </location>
</feature>
<evidence type="ECO:0000256" key="1">
    <source>
        <dbReference type="ARBA" id="ARBA00004141"/>
    </source>
</evidence>
<protein>
    <submittedName>
        <fullName evidence="9">Undecaprenyl-phosphate glucose phosphotransferase</fullName>
    </submittedName>
</protein>
<evidence type="ECO:0000256" key="4">
    <source>
        <dbReference type="ARBA" id="ARBA00022692"/>
    </source>
</evidence>
<evidence type="ECO:0000256" key="3">
    <source>
        <dbReference type="ARBA" id="ARBA00022679"/>
    </source>
</evidence>
<organism evidence="9 10">
    <name type="scientific">Candidatus Uhrbacteria bacterium GW2011_GWC2_41_11</name>
    <dbReference type="NCBI Taxonomy" id="1618985"/>
    <lineage>
        <taxon>Bacteria</taxon>
        <taxon>Candidatus Uhriibacteriota</taxon>
    </lineage>
</organism>
<reference evidence="9 10" key="1">
    <citation type="journal article" date="2015" name="Nature">
        <title>rRNA introns, odd ribosomes, and small enigmatic genomes across a large radiation of phyla.</title>
        <authorList>
            <person name="Brown C.T."/>
            <person name="Hug L.A."/>
            <person name="Thomas B.C."/>
            <person name="Sharon I."/>
            <person name="Castelle C.J."/>
            <person name="Singh A."/>
            <person name="Wilkins M.J."/>
            <person name="Williams K.H."/>
            <person name="Banfield J.F."/>
        </authorList>
    </citation>
    <scope>NUCLEOTIDE SEQUENCE [LARGE SCALE GENOMIC DNA]</scope>
</reference>
<evidence type="ECO:0000256" key="2">
    <source>
        <dbReference type="ARBA" id="ARBA00006464"/>
    </source>
</evidence>
<dbReference type="InterPro" id="IPR017475">
    <property type="entry name" value="EPS_sugar_tfrase"/>
</dbReference>
<dbReference type="GO" id="GO:0016780">
    <property type="term" value="F:phosphotransferase activity, for other substituted phosphate groups"/>
    <property type="evidence" value="ECO:0007669"/>
    <property type="project" value="TreeGrafter"/>
</dbReference>
<comment type="similarity">
    <text evidence="2">Belongs to the bacterial sugar transferase family.</text>
</comment>
<evidence type="ECO:0000256" key="7">
    <source>
        <dbReference type="SAM" id="Phobius"/>
    </source>
</evidence>
<dbReference type="PANTHER" id="PTHR30576:SF0">
    <property type="entry name" value="UNDECAPRENYL-PHOSPHATE N-ACETYLGALACTOSAMINYL 1-PHOSPHATE TRANSFERASE-RELATED"/>
    <property type="match status" value="1"/>
</dbReference>
<comment type="caution">
    <text evidence="9">The sequence shown here is derived from an EMBL/GenBank/DDBJ whole genome shotgun (WGS) entry which is preliminary data.</text>
</comment>
<feature type="transmembrane region" description="Helical" evidence="7">
    <location>
        <begin position="110"/>
        <end position="127"/>
    </location>
</feature>
<feature type="domain" description="Bacterial sugar transferase" evidence="8">
    <location>
        <begin position="268"/>
        <end position="470"/>
    </location>
</feature>
<evidence type="ECO:0000256" key="6">
    <source>
        <dbReference type="ARBA" id="ARBA00023136"/>
    </source>
</evidence>
<evidence type="ECO:0000259" key="8">
    <source>
        <dbReference type="Pfam" id="PF02397"/>
    </source>
</evidence>
<proteinExistence type="inferred from homology"/>
<feature type="transmembrane region" description="Helical" evidence="7">
    <location>
        <begin position="12"/>
        <end position="31"/>
    </location>
</feature>
<feature type="transmembrane region" description="Helical" evidence="7">
    <location>
        <begin position="51"/>
        <end position="74"/>
    </location>
</feature>
<sequence>MKRAELIIATSLVPLDFLAILLAGFAAYSLRFHPFFIDIRPVIFSFAPERYAAVLVPVSILWIAVFAFAGLYTIGQQHLGKEILRIFLASAASMALVFSLLFFSRSFFESRFIVLAGWIFGILFISMERVSIRWLQRTLLAFGIGEHRIVIIGKNKTSETLAETFRTNPRMGHRVVARFDTFDEKIKEQILSLKHQHIVDEILLTDSNLSRDIVLDLLALTDTEHLGFKYTADLFATAIGRTDISTYSGIPVLKVKKTPLEGWGAIYKRGFDIVGASFLLLLSSPILLITSVVIFCESGRPILFQNTRVGERGRLFQTLKFRSMKQAFSIGEQKGFGDQKHALALEAELIRTSSKKQGPVYKIMNDPRITRIGTFLRKYSIDELPQLFNVLFGTMSLVGPRPHQPREVAKYADHQRKVHLVRPGITGLAQISGRSDLDFQEEVRLDTYYIEHWGPWLDFVILLKTPLVVLFRKGAY</sequence>
<dbReference type="PANTHER" id="PTHR30576">
    <property type="entry name" value="COLANIC BIOSYNTHESIS UDP-GLUCOSE LIPID CARRIER TRANSFERASE"/>
    <property type="match status" value="1"/>
</dbReference>
<dbReference type="GO" id="GO:0016020">
    <property type="term" value="C:membrane"/>
    <property type="evidence" value="ECO:0007669"/>
    <property type="project" value="UniProtKB-SubCell"/>
</dbReference>
<evidence type="ECO:0000256" key="5">
    <source>
        <dbReference type="ARBA" id="ARBA00022989"/>
    </source>
</evidence>
<dbReference type="Pfam" id="PF13727">
    <property type="entry name" value="CoA_binding_3"/>
    <property type="match status" value="1"/>
</dbReference>
<evidence type="ECO:0000313" key="9">
    <source>
        <dbReference type="EMBL" id="KKR86016.1"/>
    </source>
</evidence>
<keyword evidence="3 9" id="KW-0808">Transferase</keyword>
<feature type="transmembrane region" description="Helical" evidence="7">
    <location>
        <begin position="273"/>
        <end position="295"/>
    </location>
</feature>